<evidence type="ECO:0000313" key="2">
    <source>
        <dbReference type="Proteomes" id="UP001141253"/>
    </source>
</evidence>
<reference evidence="1" key="1">
    <citation type="submission" date="2022-10" db="EMBL/GenBank/DDBJ databases">
        <authorList>
            <person name="Hyden B.L."/>
            <person name="Feng K."/>
            <person name="Yates T."/>
            <person name="Jawdy S."/>
            <person name="Smart L.B."/>
            <person name="Muchero W."/>
        </authorList>
    </citation>
    <scope>NUCLEOTIDE SEQUENCE</scope>
    <source>
        <tissue evidence="1">Shoot tip</tissue>
    </source>
</reference>
<name>A0ABQ8ZUX9_9ROSI</name>
<comment type="caution">
    <text evidence="1">The sequence shown here is derived from an EMBL/GenBank/DDBJ whole genome shotgun (WGS) entry which is preliminary data.</text>
</comment>
<reference evidence="1" key="2">
    <citation type="journal article" date="2023" name="Int. J. Mol. Sci.">
        <title>De Novo Assembly and Annotation of 11 Diverse Shrub Willow (Salix) Genomes Reveals Novel Gene Organization in Sex-Linked Regions.</title>
        <authorList>
            <person name="Hyden B."/>
            <person name="Feng K."/>
            <person name="Yates T.B."/>
            <person name="Jawdy S."/>
            <person name="Cereghino C."/>
            <person name="Smart L.B."/>
            <person name="Muchero W."/>
        </authorList>
    </citation>
    <scope>NUCLEOTIDE SEQUENCE</scope>
    <source>
        <tissue evidence="1">Shoot tip</tissue>
    </source>
</reference>
<organism evidence="1 2">
    <name type="scientific">Salix suchowensis</name>
    <dbReference type="NCBI Taxonomy" id="1278906"/>
    <lineage>
        <taxon>Eukaryota</taxon>
        <taxon>Viridiplantae</taxon>
        <taxon>Streptophyta</taxon>
        <taxon>Embryophyta</taxon>
        <taxon>Tracheophyta</taxon>
        <taxon>Spermatophyta</taxon>
        <taxon>Magnoliopsida</taxon>
        <taxon>eudicotyledons</taxon>
        <taxon>Gunneridae</taxon>
        <taxon>Pentapetalae</taxon>
        <taxon>rosids</taxon>
        <taxon>fabids</taxon>
        <taxon>Malpighiales</taxon>
        <taxon>Salicaceae</taxon>
        <taxon>Saliceae</taxon>
        <taxon>Salix</taxon>
    </lineage>
</organism>
<proteinExistence type="predicted"/>
<accession>A0ABQ8ZUX9</accession>
<protein>
    <submittedName>
        <fullName evidence="1">Uncharacterized protein</fullName>
    </submittedName>
</protein>
<dbReference type="EMBL" id="JAPFFI010000024">
    <property type="protein sequence ID" value="KAJ6311920.1"/>
    <property type="molecule type" value="Genomic_DNA"/>
</dbReference>
<gene>
    <name evidence="1" type="ORF">OIU77_013631</name>
</gene>
<keyword evidence="2" id="KW-1185">Reference proteome</keyword>
<sequence length="178" mass="20039">MSLISTIISSSIPRSPKIDEIDASGSAVSDRSDNELFIRGNSILIVDAISVTRPKLTSVWWWVGWWADHTIGIAQENMLQLALTHNEAFVSGRLTTTRDRWLNDQTGHRKNVLLSWYLQLFGVLASSVIKTTMEKVKPELVSASWVPLLRLLFPKTEKSNLNRRSTSFINASDSGVKW</sequence>
<evidence type="ECO:0000313" key="1">
    <source>
        <dbReference type="EMBL" id="KAJ6311920.1"/>
    </source>
</evidence>
<dbReference type="Proteomes" id="UP001141253">
    <property type="component" value="Chromosome 10"/>
</dbReference>